<dbReference type="PANTHER" id="PTHR33360">
    <property type="entry name" value="TRANSPOSASE FOR INSERTION SEQUENCE ELEMENT IS200"/>
    <property type="match status" value="1"/>
</dbReference>
<feature type="domain" description="Transposase IS200-like" evidence="1">
    <location>
        <begin position="1"/>
        <end position="119"/>
    </location>
</feature>
<gene>
    <name evidence="2" type="ordered locus">Aasi_1731</name>
    <name evidence="3" type="ordered locus">Aasi_1732</name>
</gene>
<dbReference type="SUPFAM" id="SSF143422">
    <property type="entry name" value="Transposase IS200-like"/>
    <property type="match status" value="1"/>
</dbReference>
<dbReference type="AlphaFoldDB" id="C3L3X1"/>
<dbReference type="HOGENOM" id="CLU_101320_2_2_10"/>
<dbReference type="InterPro" id="IPR036515">
    <property type="entry name" value="Transposase_17_sf"/>
</dbReference>
<dbReference type="GO" id="GO:0006313">
    <property type="term" value="P:DNA transposition"/>
    <property type="evidence" value="ECO:0007669"/>
    <property type="project" value="InterPro"/>
</dbReference>
<proteinExistence type="predicted"/>
<accession>C3L3X1</accession>
<organism evidence="2 4">
    <name type="scientific">Amoebophilus asiaticus (strain 5a2)</name>
    <dbReference type="NCBI Taxonomy" id="452471"/>
    <lineage>
        <taxon>Bacteria</taxon>
        <taxon>Pseudomonadati</taxon>
        <taxon>Bacteroidota</taxon>
        <taxon>Cytophagia</taxon>
        <taxon>Cytophagales</taxon>
        <taxon>Amoebophilaceae</taxon>
        <taxon>Candidatus Amoebophilus</taxon>
    </lineage>
</organism>
<dbReference type="GO" id="GO:0003677">
    <property type="term" value="F:DNA binding"/>
    <property type="evidence" value="ECO:0007669"/>
    <property type="project" value="InterPro"/>
</dbReference>
<dbReference type="eggNOG" id="COG1943">
    <property type="taxonomic scope" value="Bacteria"/>
</dbReference>
<dbReference type="Proteomes" id="UP000001227">
    <property type="component" value="Chromosome"/>
</dbReference>
<protein>
    <recommendedName>
        <fullName evidence="1">Transposase IS200-like domain-containing protein</fullName>
    </recommendedName>
</protein>
<dbReference type="SMART" id="SM01321">
    <property type="entry name" value="Y1_Tnp"/>
    <property type="match status" value="1"/>
</dbReference>
<dbReference type="InterPro" id="IPR002686">
    <property type="entry name" value="Transposase_17"/>
</dbReference>
<dbReference type="GO" id="GO:0004803">
    <property type="term" value="F:transposase activity"/>
    <property type="evidence" value="ECO:0007669"/>
    <property type="project" value="InterPro"/>
</dbReference>
<evidence type="ECO:0000313" key="4">
    <source>
        <dbReference type="Proteomes" id="UP000001227"/>
    </source>
</evidence>
<evidence type="ECO:0000313" key="2">
    <source>
        <dbReference type="EMBL" id="ACP21012.1"/>
    </source>
</evidence>
<dbReference type="EMBL" id="CP001102">
    <property type="protein sequence ID" value="ACP21012.1"/>
    <property type="molecule type" value="Genomic_DNA"/>
</dbReference>
<dbReference type="KEGG" id="aas:Aasi_1731"/>
<keyword evidence="4" id="KW-1185">Reference proteome</keyword>
<dbReference type="KEGG" id="aas:Aasi_1732"/>
<dbReference type="Pfam" id="PF01797">
    <property type="entry name" value="Y1_Tnp"/>
    <property type="match status" value="1"/>
</dbReference>
<dbReference type="NCBIfam" id="NF033573">
    <property type="entry name" value="transpos_IS200"/>
    <property type="match status" value="1"/>
</dbReference>
<dbReference type="PANTHER" id="PTHR33360:SF4">
    <property type="entry name" value="TRANSPOSASE IS200-LIKE PROTEIN"/>
    <property type="match status" value="1"/>
</dbReference>
<reference evidence="2 4" key="1">
    <citation type="journal article" date="2010" name="J. Bacteriol.">
        <title>The genome of the amoeba symbiont 'Candidatus Amoebophilus asiaticus' reveals common mechanisms for host cell interaction among amoeba-associated bacteria.</title>
        <authorList>
            <person name="Schmitz-Esser S."/>
            <person name="Tischler P."/>
            <person name="Arnold R."/>
            <person name="Montanaro J."/>
            <person name="Wagner M."/>
            <person name="Rattei T."/>
            <person name="Horn M."/>
        </authorList>
    </citation>
    <scope>NUCLEOTIDE SEQUENCE [LARGE SCALE GENOMIC DNA]</scope>
    <source>
        <strain evidence="2 4">5a2</strain>
    </source>
</reference>
<sequence>MLLYHLVLPAKYRRVVFDKEVDEALKEICIKIEERYQIKFLEIGTDKDHVYMLVQSVPTYSITKLVTLIKSLTAREIFKLCRQVKKQLWGGEFWSDGYFATTVGKHGDEKMIARYVQNQGNTYEMLYESRQLRLF</sequence>
<evidence type="ECO:0000259" key="1">
    <source>
        <dbReference type="SMART" id="SM01321"/>
    </source>
</evidence>
<dbReference type="Gene3D" id="3.30.70.1290">
    <property type="entry name" value="Transposase IS200-like"/>
    <property type="match status" value="1"/>
</dbReference>
<dbReference type="EMBL" id="CP001102">
    <property type="protein sequence ID" value="ACP21013.1"/>
    <property type="molecule type" value="Genomic_DNA"/>
</dbReference>
<evidence type="ECO:0000313" key="3">
    <source>
        <dbReference type="EMBL" id="ACP21013.1"/>
    </source>
</evidence>
<name>C3L3X1_AMOA5</name>